<feature type="non-terminal residue" evidence="1">
    <location>
        <position position="1"/>
    </location>
</feature>
<dbReference type="PANTHER" id="PTHR33206:SF1">
    <property type="entry name" value="DNA-DIRECTED DNA POLYMERASE"/>
    <property type="match status" value="1"/>
</dbReference>
<accession>W2Y8L4</accession>
<dbReference type="EMBL" id="ANIY01004114">
    <property type="protein sequence ID" value="ETP31425.1"/>
    <property type="molecule type" value="Genomic_DNA"/>
</dbReference>
<sequence length="188" mass="21306">AKIHNGKVCKKVIGFDANTLYLWALGNDMTCGRLVKEEAYEGIVQDMLDDKIFGVLECDIRTPEHLKDYFSEMTPIFKNILIDCENESIIGSHMYQYNESRGKQCAKPARKLIGSYFGENILIYTYSFVRASAHKAFAAFMNEVSDARRAGDVDESKAMIAEMMKLVGNSAFGRSGMDMTRHKEIKFE</sequence>
<dbReference type="PANTHER" id="PTHR33206">
    <property type="entry name" value="PROTEIN CBG10425"/>
    <property type="match status" value="1"/>
</dbReference>
<dbReference type="Proteomes" id="UP000018948">
    <property type="component" value="Unassembled WGS sequence"/>
</dbReference>
<comment type="caution">
    <text evidence="1">The sequence shown here is derived from an EMBL/GenBank/DDBJ whole genome shotgun (WGS) entry which is preliminary data.</text>
</comment>
<dbReference type="AlphaFoldDB" id="W2Y8L4"/>
<name>W2Y8L4_PHYNI</name>
<evidence type="ECO:0000313" key="1">
    <source>
        <dbReference type="EMBL" id="ETP31425.1"/>
    </source>
</evidence>
<organism evidence="1 2">
    <name type="scientific">Phytophthora nicotianae P10297</name>
    <dbReference type="NCBI Taxonomy" id="1317064"/>
    <lineage>
        <taxon>Eukaryota</taxon>
        <taxon>Sar</taxon>
        <taxon>Stramenopiles</taxon>
        <taxon>Oomycota</taxon>
        <taxon>Peronosporomycetes</taxon>
        <taxon>Peronosporales</taxon>
        <taxon>Peronosporaceae</taxon>
        <taxon>Phytophthora</taxon>
    </lineage>
</organism>
<evidence type="ECO:0008006" key="3">
    <source>
        <dbReference type="Google" id="ProtNLM"/>
    </source>
</evidence>
<dbReference type="OrthoDB" id="108321at2759"/>
<protein>
    <recommendedName>
        <fullName evidence="3">DNA-directed DNA polymerase</fullName>
    </recommendedName>
</protein>
<evidence type="ECO:0000313" key="2">
    <source>
        <dbReference type="Proteomes" id="UP000018948"/>
    </source>
</evidence>
<reference evidence="1 2" key="1">
    <citation type="submission" date="2013-11" db="EMBL/GenBank/DDBJ databases">
        <title>The Genome Sequence of Phytophthora parasitica P10297.</title>
        <authorList>
            <consortium name="The Broad Institute Genomics Platform"/>
            <person name="Russ C."/>
            <person name="Tyler B."/>
            <person name="Panabieres F."/>
            <person name="Shan W."/>
            <person name="Tripathy S."/>
            <person name="Grunwald N."/>
            <person name="Machado M."/>
            <person name="Johnson C.S."/>
            <person name="Walker B."/>
            <person name="Young S.K."/>
            <person name="Zeng Q."/>
            <person name="Gargeya S."/>
            <person name="Fitzgerald M."/>
            <person name="Haas B."/>
            <person name="Abouelleil A."/>
            <person name="Allen A.W."/>
            <person name="Alvarado L."/>
            <person name="Arachchi H.M."/>
            <person name="Berlin A.M."/>
            <person name="Chapman S.B."/>
            <person name="Gainer-Dewar J."/>
            <person name="Goldberg J."/>
            <person name="Griggs A."/>
            <person name="Gujja S."/>
            <person name="Hansen M."/>
            <person name="Howarth C."/>
            <person name="Imamovic A."/>
            <person name="Ireland A."/>
            <person name="Larimer J."/>
            <person name="McCowan C."/>
            <person name="Murphy C."/>
            <person name="Pearson M."/>
            <person name="Poon T.W."/>
            <person name="Priest M."/>
            <person name="Roberts A."/>
            <person name="Saif S."/>
            <person name="Shea T."/>
            <person name="Sisk P."/>
            <person name="Sykes S."/>
            <person name="Wortman J."/>
            <person name="Nusbaum C."/>
            <person name="Birren B."/>
        </authorList>
    </citation>
    <scope>NUCLEOTIDE SEQUENCE [LARGE SCALE GENOMIC DNA]</scope>
    <source>
        <strain evidence="1 2">P10297</strain>
    </source>
</reference>
<proteinExistence type="predicted"/>
<gene>
    <name evidence="1" type="ORF">F442_19710</name>
</gene>